<name>A0A5B7IE76_PORTR</name>
<gene>
    <name evidence="2" type="ORF">E2C01_073692</name>
</gene>
<evidence type="ECO:0000313" key="3">
    <source>
        <dbReference type="Proteomes" id="UP000324222"/>
    </source>
</evidence>
<dbReference type="EMBL" id="VSRR010050431">
    <property type="protein sequence ID" value="MPC79178.1"/>
    <property type="molecule type" value="Genomic_DNA"/>
</dbReference>
<accession>A0A5B7IE76</accession>
<feature type="compositionally biased region" description="Basic and acidic residues" evidence="1">
    <location>
        <begin position="40"/>
        <end position="52"/>
    </location>
</feature>
<dbReference type="Proteomes" id="UP000324222">
    <property type="component" value="Unassembled WGS sequence"/>
</dbReference>
<proteinExistence type="predicted"/>
<comment type="caution">
    <text evidence="2">The sequence shown here is derived from an EMBL/GenBank/DDBJ whole genome shotgun (WGS) entry which is preliminary data.</text>
</comment>
<organism evidence="2 3">
    <name type="scientific">Portunus trituberculatus</name>
    <name type="common">Swimming crab</name>
    <name type="synonym">Neptunus trituberculatus</name>
    <dbReference type="NCBI Taxonomy" id="210409"/>
    <lineage>
        <taxon>Eukaryota</taxon>
        <taxon>Metazoa</taxon>
        <taxon>Ecdysozoa</taxon>
        <taxon>Arthropoda</taxon>
        <taxon>Crustacea</taxon>
        <taxon>Multicrustacea</taxon>
        <taxon>Malacostraca</taxon>
        <taxon>Eumalacostraca</taxon>
        <taxon>Eucarida</taxon>
        <taxon>Decapoda</taxon>
        <taxon>Pleocyemata</taxon>
        <taxon>Brachyura</taxon>
        <taxon>Eubrachyura</taxon>
        <taxon>Portunoidea</taxon>
        <taxon>Portunidae</taxon>
        <taxon>Portuninae</taxon>
        <taxon>Portunus</taxon>
    </lineage>
</organism>
<protein>
    <submittedName>
        <fullName evidence="2">Uncharacterized protein</fullName>
    </submittedName>
</protein>
<dbReference type="AlphaFoldDB" id="A0A5B7IE76"/>
<reference evidence="2 3" key="1">
    <citation type="submission" date="2019-05" db="EMBL/GenBank/DDBJ databases">
        <title>Another draft genome of Portunus trituberculatus and its Hox gene families provides insights of decapod evolution.</title>
        <authorList>
            <person name="Jeong J.-H."/>
            <person name="Song I."/>
            <person name="Kim S."/>
            <person name="Choi T."/>
            <person name="Kim D."/>
            <person name="Ryu S."/>
            <person name="Kim W."/>
        </authorList>
    </citation>
    <scope>NUCLEOTIDE SEQUENCE [LARGE SCALE GENOMIC DNA]</scope>
    <source>
        <tissue evidence="2">Muscle</tissue>
    </source>
</reference>
<keyword evidence="3" id="KW-1185">Reference proteome</keyword>
<evidence type="ECO:0000256" key="1">
    <source>
        <dbReference type="SAM" id="MobiDB-lite"/>
    </source>
</evidence>
<evidence type="ECO:0000313" key="2">
    <source>
        <dbReference type="EMBL" id="MPC79178.1"/>
    </source>
</evidence>
<feature type="region of interest" description="Disordered" evidence="1">
    <location>
        <begin position="21"/>
        <end position="61"/>
    </location>
</feature>
<sequence length="61" mass="6472">MERLREDSASEPRINSILAEHLQGSAQGGGVAAVLGQSGERSRRVGRPKEGQTRAGTRGWG</sequence>